<sequence>MMGYLKFCFFLFAVCLSANCVGQSSAEKFSQSADLKGALVSVSVADFETGAVLQAANEDQRLCPASVWKLFTTTAALKTLGSEFRFRTVLAYDGKIENGILSGNLYIIGGGDPALGSRHFSPGFEPLMLEWASAVKAAGIDSVNGKIVANAAHFQGDGIPRTRIWEDMGNYYGAAVSGLNINDNTFYVDFQVPSDIGREAKILSIDPAVPGLQINSEVVSSTIQSDRAFIFGSPYSNERIVRGTLPAGRDHFKIKGSLPNPPVFAASHLQKALKKIGIGSGGLVVEQATLREPATYRVIREEFSPSLSALVKHTNVESDNLYAETFLYQIGVKNGDGTLMGGLESLEKFYEPICEKEYPLYAYDGSGLSRFTAVSASQITTLIQYCAKDEMLRKDLLGNLPLAGEEGSMKWFGKRTNLAGNLRGKSGSMDKVRAYAGYFAASSGRKIAFAVVVNNFDGSGTDLRQKIETMLLEVYGDY</sequence>
<dbReference type="GO" id="GO:0006508">
    <property type="term" value="P:proteolysis"/>
    <property type="evidence" value="ECO:0007669"/>
    <property type="project" value="InterPro"/>
</dbReference>
<feature type="signal peptide" evidence="3">
    <location>
        <begin position="1"/>
        <end position="26"/>
    </location>
</feature>
<accession>A0A7K3WS78</accession>
<protein>
    <submittedName>
        <fullName evidence="4">D-alanyl-D-alanine carboxypeptidase/D-alanyl-D-alanine-endopeptidase</fullName>
        <ecNumber evidence="4">3.4.16.4</ecNumber>
    </submittedName>
</protein>
<reference evidence="4 5" key="1">
    <citation type="submission" date="2020-02" db="EMBL/GenBank/DDBJ databases">
        <title>Out from the shadows clarifying the taxonomy of the family Cryomorphaceae and related taxa by utilizing the GTDB taxonomic framework.</title>
        <authorList>
            <person name="Bowman J.P."/>
        </authorList>
    </citation>
    <scope>NUCLEOTIDE SEQUENCE [LARGE SCALE GENOMIC DNA]</scope>
    <source>
        <strain evidence="4 5">QSSC 1-22</strain>
    </source>
</reference>
<gene>
    <name evidence="4" type="primary">dacB</name>
    <name evidence="4" type="ORF">G3O08_12715</name>
</gene>
<comment type="similarity">
    <text evidence="1">Belongs to the peptidase S13 family.</text>
</comment>
<dbReference type="PANTHER" id="PTHR30023:SF0">
    <property type="entry name" value="PENICILLIN-SENSITIVE CARBOXYPEPTIDASE A"/>
    <property type="match status" value="1"/>
</dbReference>
<evidence type="ECO:0000313" key="5">
    <source>
        <dbReference type="Proteomes" id="UP000486602"/>
    </source>
</evidence>
<dbReference type="PRINTS" id="PR00922">
    <property type="entry name" value="DADACBPTASE3"/>
</dbReference>
<dbReference type="AlphaFoldDB" id="A0A7K3WS78"/>
<dbReference type="SUPFAM" id="SSF56601">
    <property type="entry name" value="beta-lactamase/transpeptidase-like"/>
    <property type="match status" value="1"/>
</dbReference>
<dbReference type="Gene3D" id="3.50.80.20">
    <property type="entry name" value="D-Ala-D-Ala carboxypeptidase C, peptidase S13"/>
    <property type="match status" value="1"/>
</dbReference>
<name>A0A7K3WS78_9FLAO</name>
<feature type="chain" id="PRO_5029915612" evidence="3">
    <location>
        <begin position="27"/>
        <end position="478"/>
    </location>
</feature>
<dbReference type="InterPro" id="IPR012338">
    <property type="entry name" value="Beta-lactam/transpept-like"/>
</dbReference>
<keyword evidence="3" id="KW-0732">Signal</keyword>
<dbReference type="PANTHER" id="PTHR30023">
    <property type="entry name" value="D-ALANYL-D-ALANINE CARBOXYPEPTIDASE"/>
    <property type="match status" value="1"/>
</dbReference>
<dbReference type="InterPro" id="IPR000667">
    <property type="entry name" value="Peptidase_S13"/>
</dbReference>
<dbReference type="GO" id="GO:0000270">
    <property type="term" value="P:peptidoglycan metabolic process"/>
    <property type="evidence" value="ECO:0007669"/>
    <property type="project" value="TreeGrafter"/>
</dbReference>
<evidence type="ECO:0000256" key="2">
    <source>
        <dbReference type="ARBA" id="ARBA00022801"/>
    </source>
</evidence>
<proteinExistence type="inferred from homology"/>
<keyword evidence="5" id="KW-1185">Reference proteome</keyword>
<keyword evidence="4" id="KW-0121">Carboxypeptidase</keyword>
<evidence type="ECO:0000256" key="1">
    <source>
        <dbReference type="ARBA" id="ARBA00006096"/>
    </source>
</evidence>
<organism evidence="4 5">
    <name type="scientific">Cryomorpha ignava</name>
    <dbReference type="NCBI Taxonomy" id="101383"/>
    <lineage>
        <taxon>Bacteria</taxon>
        <taxon>Pseudomonadati</taxon>
        <taxon>Bacteroidota</taxon>
        <taxon>Flavobacteriia</taxon>
        <taxon>Flavobacteriales</taxon>
        <taxon>Cryomorphaceae</taxon>
        <taxon>Cryomorpha</taxon>
    </lineage>
</organism>
<evidence type="ECO:0000313" key="4">
    <source>
        <dbReference type="EMBL" id="NEN24368.1"/>
    </source>
</evidence>
<dbReference type="EMBL" id="JAAGVY010000024">
    <property type="protein sequence ID" value="NEN24368.1"/>
    <property type="molecule type" value="Genomic_DNA"/>
</dbReference>
<dbReference type="NCBIfam" id="TIGR00666">
    <property type="entry name" value="PBP4"/>
    <property type="match status" value="1"/>
</dbReference>
<keyword evidence="2 4" id="KW-0378">Hydrolase</keyword>
<dbReference type="RefSeq" id="WP_163285760.1">
    <property type="nucleotide sequence ID" value="NZ_JAAGVY010000024.1"/>
</dbReference>
<dbReference type="GO" id="GO:0009002">
    <property type="term" value="F:serine-type D-Ala-D-Ala carboxypeptidase activity"/>
    <property type="evidence" value="ECO:0007669"/>
    <property type="project" value="UniProtKB-EC"/>
</dbReference>
<dbReference type="Pfam" id="PF02113">
    <property type="entry name" value="Peptidase_S13"/>
    <property type="match status" value="1"/>
</dbReference>
<evidence type="ECO:0000256" key="3">
    <source>
        <dbReference type="SAM" id="SignalP"/>
    </source>
</evidence>
<dbReference type="Proteomes" id="UP000486602">
    <property type="component" value="Unassembled WGS sequence"/>
</dbReference>
<keyword evidence="4" id="KW-0645">Protease</keyword>
<dbReference type="Gene3D" id="3.40.710.10">
    <property type="entry name" value="DD-peptidase/beta-lactamase superfamily"/>
    <property type="match status" value="2"/>
</dbReference>
<comment type="caution">
    <text evidence="4">The sequence shown here is derived from an EMBL/GenBank/DDBJ whole genome shotgun (WGS) entry which is preliminary data.</text>
</comment>
<dbReference type="EC" id="3.4.16.4" evidence="4"/>